<dbReference type="Gene3D" id="3.10.180.10">
    <property type="entry name" value="2,3-Dihydroxybiphenyl 1,2-Dioxygenase, domain 1"/>
    <property type="match status" value="1"/>
</dbReference>
<accession>A0A0D0LGW2</accession>
<feature type="domain" description="VOC" evidence="2">
    <location>
        <begin position="5"/>
        <end position="128"/>
    </location>
</feature>
<dbReference type="InterPro" id="IPR027843">
    <property type="entry name" value="DUF4440"/>
</dbReference>
<dbReference type="PROSITE" id="PS51819">
    <property type="entry name" value="VOC"/>
    <property type="match status" value="1"/>
</dbReference>
<dbReference type="Proteomes" id="UP000032067">
    <property type="component" value="Unassembled WGS sequence"/>
</dbReference>
<organism evidence="3 4">
    <name type="scientific">Variovorax paradoxus</name>
    <dbReference type="NCBI Taxonomy" id="34073"/>
    <lineage>
        <taxon>Bacteria</taxon>
        <taxon>Pseudomonadati</taxon>
        <taxon>Pseudomonadota</taxon>
        <taxon>Betaproteobacteria</taxon>
        <taxon>Burkholderiales</taxon>
        <taxon>Comamonadaceae</taxon>
        <taxon>Variovorax</taxon>
    </lineage>
</organism>
<dbReference type="Pfam" id="PF14534">
    <property type="entry name" value="DUF4440"/>
    <property type="match status" value="1"/>
</dbReference>
<gene>
    <name evidence="3" type="ORF">RT97_20370</name>
</gene>
<name>A0A0D0LGW2_VARPD</name>
<dbReference type="Pfam" id="PF00903">
    <property type="entry name" value="Glyoxalase"/>
    <property type="match status" value="1"/>
</dbReference>
<evidence type="ECO:0000259" key="2">
    <source>
        <dbReference type="PROSITE" id="PS51819"/>
    </source>
</evidence>
<dbReference type="EMBL" id="JXQQ01000048">
    <property type="protein sequence ID" value="KIQ28403.1"/>
    <property type="molecule type" value="Genomic_DNA"/>
</dbReference>
<evidence type="ECO:0000313" key="4">
    <source>
        <dbReference type="Proteomes" id="UP000032067"/>
    </source>
</evidence>
<dbReference type="NCBIfam" id="NF008551">
    <property type="entry name" value="PRK11478.1"/>
    <property type="match status" value="1"/>
</dbReference>
<dbReference type="InterPro" id="IPR051332">
    <property type="entry name" value="Fosfomycin_Res_Enzymes"/>
</dbReference>
<comment type="caution">
    <text evidence="3">The sequence shown here is derived from an EMBL/GenBank/DDBJ whole genome shotgun (WGS) entry which is preliminary data.</text>
</comment>
<keyword evidence="1" id="KW-0479">Metal-binding</keyword>
<proteinExistence type="predicted"/>
<dbReference type="PANTHER" id="PTHR36113">
    <property type="entry name" value="LYASE, PUTATIVE-RELATED-RELATED"/>
    <property type="match status" value="1"/>
</dbReference>
<dbReference type="InterPro" id="IPR037523">
    <property type="entry name" value="VOC_core"/>
</dbReference>
<dbReference type="GO" id="GO:0046872">
    <property type="term" value="F:metal ion binding"/>
    <property type="evidence" value="ECO:0007669"/>
    <property type="project" value="UniProtKB-KW"/>
</dbReference>
<dbReference type="InterPro" id="IPR029068">
    <property type="entry name" value="Glyas_Bleomycin-R_OHBP_Dase"/>
</dbReference>
<dbReference type="InterPro" id="IPR032710">
    <property type="entry name" value="NTF2-like_dom_sf"/>
</dbReference>
<dbReference type="SUPFAM" id="SSF54427">
    <property type="entry name" value="NTF2-like"/>
    <property type="match status" value="1"/>
</dbReference>
<dbReference type="SUPFAM" id="SSF54593">
    <property type="entry name" value="Glyoxalase/Bleomycin resistance protein/Dihydroxybiphenyl dioxygenase"/>
    <property type="match status" value="1"/>
</dbReference>
<dbReference type="CDD" id="cd08352">
    <property type="entry name" value="VOC_Bs_YwkD_like"/>
    <property type="match status" value="1"/>
</dbReference>
<dbReference type="OrthoDB" id="9795618at2"/>
<dbReference type="InterPro" id="IPR037478">
    <property type="entry name" value="YwkD-like_dom"/>
</dbReference>
<dbReference type="Gene3D" id="3.10.450.50">
    <property type="match status" value="1"/>
</dbReference>
<sequence length="253" mass="28615">MQLARIHHVAIICADYARSKRFYTQVLGLRVVAENYRAARDSYKLDLALPDGSQVELFSFPEAPARPTRPEAQGLRHLSFEVHDVQAAADELAAQGIAVEPLRIDEYTGRRFTFFADPDGLPLELYEAAPCEDLDALLLKLEGALHLRKVRSSAAQLEELLDDDFRELGVSGIEWTRPAIVEALRDEAFSERTISDFRVQRMAPDVALVTYRAHRAAIPERPAADSLRSSLWRLRRGRWRMAFHQGTPLPTQP</sequence>
<evidence type="ECO:0000256" key="1">
    <source>
        <dbReference type="ARBA" id="ARBA00022723"/>
    </source>
</evidence>
<protein>
    <submittedName>
        <fullName evidence="3">Glyoxalase</fullName>
    </submittedName>
</protein>
<dbReference type="RefSeq" id="WP_042580638.1">
    <property type="nucleotide sequence ID" value="NZ_JXQQ01000048.1"/>
</dbReference>
<dbReference type="InterPro" id="IPR004360">
    <property type="entry name" value="Glyas_Fos-R_dOase_dom"/>
</dbReference>
<dbReference type="AlphaFoldDB" id="A0A0D0LGW2"/>
<dbReference type="PANTHER" id="PTHR36113:SF6">
    <property type="entry name" value="FOSFOMYCIN RESISTANCE PROTEIN FOSX"/>
    <property type="match status" value="1"/>
</dbReference>
<reference evidence="3 4" key="1">
    <citation type="submission" date="2014-12" db="EMBL/GenBank/DDBJ databases">
        <title>16Stimator: statistical estimation of ribosomal gene copy numbers from draft genome assemblies.</title>
        <authorList>
            <person name="Perisin M.A."/>
            <person name="Vetter M."/>
            <person name="Gilbert J.A."/>
            <person name="Bergelson J."/>
        </authorList>
    </citation>
    <scope>NUCLEOTIDE SEQUENCE [LARGE SCALE GENOMIC DNA]</scope>
    <source>
        <strain evidence="3 4">MEDvA23</strain>
    </source>
</reference>
<evidence type="ECO:0000313" key="3">
    <source>
        <dbReference type="EMBL" id="KIQ28403.1"/>
    </source>
</evidence>